<evidence type="ECO:0000313" key="2">
    <source>
        <dbReference type="EMBL" id="MFC0213374.1"/>
    </source>
</evidence>
<accession>A0ABV6DL44</accession>
<reference evidence="2 3" key="1">
    <citation type="submission" date="2024-09" db="EMBL/GenBank/DDBJ databases">
        <authorList>
            <person name="Sun Q."/>
            <person name="Mori K."/>
        </authorList>
    </citation>
    <scope>NUCLEOTIDE SEQUENCE [LARGE SCALE GENOMIC DNA]</scope>
    <source>
        <strain evidence="2 3">CCM 7759</strain>
    </source>
</reference>
<sequence length="150" mass="17316">MSIIFFPRYEDDRPKIISDLESDLRPAVQKFIYSVCTEQGAVVEDIQFKSNYIEGNVWEADLYHSNLTVHGLIVGKEVLIGGSCDIKSELVLDRSLKEFVPYTRVPDKSQRLIPSYWEIMGLYILKLAAYVVLVMLVLWLWRNIDIDGTK</sequence>
<evidence type="ECO:0000256" key="1">
    <source>
        <dbReference type="SAM" id="Phobius"/>
    </source>
</evidence>
<keyword evidence="1" id="KW-0812">Transmembrane</keyword>
<keyword evidence="1" id="KW-1133">Transmembrane helix</keyword>
<organism evidence="2 3">
    <name type="scientific">Paenibacillus chartarius</name>
    <dbReference type="NCBI Taxonomy" id="747481"/>
    <lineage>
        <taxon>Bacteria</taxon>
        <taxon>Bacillati</taxon>
        <taxon>Bacillota</taxon>
        <taxon>Bacilli</taxon>
        <taxon>Bacillales</taxon>
        <taxon>Paenibacillaceae</taxon>
        <taxon>Paenibacillus</taxon>
    </lineage>
</organism>
<evidence type="ECO:0000313" key="3">
    <source>
        <dbReference type="Proteomes" id="UP001589776"/>
    </source>
</evidence>
<proteinExistence type="predicted"/>
<dbReference type="Proteomes" id="UP001589776">
    <property type="component" value="Unassembled WGS sequence"/>
</dbReference>
<gene>
    <name evidence="2" type="ORF">ACFFK0_13070</name>
</gene>
<name>A0ABV6DL44_9BACL</name>
<feature type="transmembrane region" description="Helical" evidence="1">
    <location>
        <begin position="120"/>
        <end position="141"/>
    </location>
</feature>
<comment type="caution">
    <text evidence="2">The sequence shown here is derived from an EMBL/GenBank/DDBJ whole genome shotgun (WGS) entry which is preliminary data.</text>
</comment>
<dbReference type="EMBL" id="JBHLWN010000049">
    <property type="protein sequence ID" value="MFC0213374.1"/>
    <property type="molecule type" value="Genomic_DNA"/>
</dbReference>
<dbReference type="RefSeq" id="WP_377470670.1">
    <property type="nucleotide sequence ID" value="NZ_JBHLWN010000049.1"/>
</dbReference>
<keyword evidence="1" id="KW-0472">Membrane</keyword>
<protein>
    <submittedName>
        <fullName evidence="2">Uncharacterized protein</fullName>
    </submittedName>
</protein>
<keyword evidence="3" id="KW-1185">Reference proteome</keyword>